<dbReference type="PROSITE" id="PS51365">
    <property type="entry name" value="RENAL_DIPEPTIDASE_2"/>
    <property type="match status" value="1"/>
</dbReference>
<sequence length="449" mass="50761">MIKKSSCWIIALIFLAIPLCTQEKWPEPDAKLLKRAKALLREVPLIEGHNDLATSIMLATDGDLDRANLANHQPQLSADIPRLQEGMVGAQFWPVWVPSEYMHQGTALRGCLMSIDLVHRFVSRYSDLEFAYTADDIERVISKGKIASILAVEGGYMIEKSLPVLRMFYNLGARYMTLTHMMTTSWADAATDFPRHGGLTEFGEEVVREMNRLGMFIDLSHVSAEAAKDSLRVSRAPVIFSHSNALAINPHPRNVPDEVLRLLAKNGGVIMVNFISSYNPPTAAEWNKLARQNPGKAQLASMKSWEEPVWAFRYEEFAEHLRAKLDDEEEIARLLQKWTNENPKPRGTLGDVADHIDHIRKVAGIDHIGIGSDFYDSGESSMVYGLKDVSRYPYLFAELLHRGYSDEDVKKIAGLNLLRAMRQMEQVARKLQNERGPSMVRFPDLLKQF</sequence>
<protein>
    <recommendedName>
        <fullName evidence="2">Membrane dipeptidase</fullName>
    </recommendedName>
</protein>
<dbReference type="GO" id="GO:0006508">
    <property type="term" value="P:proteolysis"/>
    <property type="evidence" value="ECO:0007669"/>
    <property type="project" value="InterPro"/>
</dbReference>
<organism evidence="1">
    <name type="scientific">marine sediment metagenome</name>
    <dbReference type="NCBI Taxonomy" id="412755"/>
    <lineage>
        <taxon>unclassified sequences</taxon>
        <taxon>metagenomes</taxon>
        <taxon>ecological metagenomes</taxon>
    </lineage>
</organism>
<dbReference type="PANTHER" id="PTHR10443">
    <property type="entry name" value="MICROSOMAL DIPEPTIDASE"/>
    <property type="match status" value="1"/>
</dbReference>
<accession>A0A0F9QB78</accession>
<gene>
    <name evidence="1" type="ORF">LCGC14_0725260</name>
</gene>
<reference evidence="1" key="1">
    <citation type="journal article" date="2015" name="Nature">
        <title>Complex archaea that bridge the gap between prokaryotes and eukaryotes.</title>
        <authorList>
            <person name="Spang A."/>
            <person name="Saw J.H."/>
            <person name="Jorgensen S.L."/>
            <person name="Zaremba-Niedzwiedzka K."/>
            <person name="Martijn J."/>
            <person name="Lind A.E."/>
            <person name="van Eijk R."/>
            <person name="Schleper C."/>
            <person name="Guy L."/>
            <person name="Ettema T.J."/>
        </authorList>
    </citation>
    <scope>NUCLEOTIDE SEQUENCE</scope>
</reference>
<dbReference type="InterPro" id="IPR032466">
    <property type="entry name" value="Metal_Hydrolase"/>
</dbReference>
<proteinExistence type="predicted"/>
<dbReference type="SUPFAM" id="SSF51556">
    <property type="entry name" value="Metallo-dependent hydrolases"/>
    <property type="match status" value="1"/>
</dbReference>
<evidence type="ECO:0000313" key="1">
    <source>
        <dbReference type="EMBL" id="KKN41245.1"/>
    </source>
</evidence>
<name>A0A0F9QB78_9ZZZZ</name>
<dbReference type="GO" id="GO:0070573">
    <property type="term" value="F:metallodipeptidase activity"/>
    <property type="evidence" value="ECO:0007669"/>
    <property type="project" value="InterPro"/>
</dbReference>
<dbReference type="AlphaFoldDB" id="A0A0F9QB78"/>
<dbReference type="Pfam" id="PF01244">
    <property type="entry name" value="Peptidase_M19"/>
    <property type="match status" value="1"/>
</dbReference>
<dbReference type="Gene3D" id="3.20.20.140">
    <property type="entry name" value="Metal-dependent hydrolases"/>
    <property type="match status" value="1"/>
</dbReference>
<comment type="caution">
    <text evidence="1">The sequence shown here is derived from an EMBL/GenBank/DDBJ whole genome shotgun (WGS) entry which is preliminary data.</text>
</comment>
<dbReference type="CDD" id="cd01301">
    <property type="entry name" value="rDP_like"/>
    <property type="match status" value="1"/>
</dbReference>
<dbReference type="EMBL" id="LAZR01001659">
    <property type="protein sequence ID" value="KKN41245.1"/>
    <property type="molecule type" value="Genomic_DNA"/>
</dbReference>
<evidence type="ECO:0008006" key="2">
    <source>
        <dbReference type="Google" id="ProtNLM"/>
    </source>
</evidence>
<dbReference type="InterPro" id="IPR008257">
    <property type="entry name" value="Pept_M19"/>
</dbReference>
<dbReference type="PANTHER" id="PTHR10443:SF12">
    <property type="entry name" value="DIPEPTIDASE"/>
    <property type="match status" value="1"/>
</dbReference>